<name>A0A397UA17_9GLOM</name>
<evidence type="ECO:0000313" key="1">
    <source>
        <dbReference type="EMBL" id="RIB05897.1"/>
    </source>
</evidence>
<organism evidence="1 2">
    <name type="scientific">Gigaspora rosea</name>
    <dbReference type="NCBI Taxonomy" id="44941"/>
    <lineage>
        <taxon>Eukaryota</taxon>
        <taxon>Fungi</taxon>
        <taxon>Fungi incertae sedis</taxon>
        <taxon>Mucoromycota</taxon>
        <taxon>Glomeromycotina</taxon>
        <taxon>Glomeromycetes</taxon>
        <taxon>Diversisporales</taxon>
        <taxon>Gigasporaceae</taxon>
        <taxon>Gigaspora</taxon>
    </lineage>
</organism>
<dbReference type="AlphaFoldDB" id="A0A397UA17"/>
<dbReference type="Proteomes" id="UP000266673">
    <property type="component" value="Unassembled WGS sequence"/>
</dbReference>
<protein>
    <submittedName>
        <fullName evidence="1">Uncharacterized protein</fullName>
    </submittedName>
</protein>
<keyword evidence="2" id="KW-1185">Reference proteome</keyword>
<dbReference type="EMBL" id="QKWP01001900">
    <property type="protein sequence ID" value="RIB05897.1"/>
    <property type="molecule type" value="Genomic_DNA"/>
</dbReference>
<accession>A0A397UA17</accession>
<comment type="caution">
    <text evidence="1">The sequence shown here is derived from an EMBL/GenBank/DDBJ whole genome shotgun (WGS) entry which is preliminary data.</text>
</comment>
<reference evidence="1 2" key="1">
    <citation type="submission" date="2018-06" db="EMBL/GenBank/DDBJ databases">
        <title>Comparative genomics reveals the genomic features of Rhizophagus irregularis, R. cerebriforme, R. diaphanum and Gigaspora rosea, and their symbiotic lifestyle signature.</title>
        <authorList>
            <person name="Morin E."/>
            <person name="San Clemente H."/>
            <person name="Chen E.C.H."/>
            <person name="De La Providencia I."/>
            <person name="Hainaut M."/>
            <person name="Kuo A."/>
            <person name="Kohler A."/>
            <person name="Murat C."/>
            <person name="Tang N."/>
            <person name="Roy S."/>
            <person name="Loubradou J."/>
            <person name="Henrissat B."/>
            <person name="Grigoriev I.V."/>
            <person name="Corradi N."/>
            <person name="Roux C."/>
            <person name="Martin F.M."/>
        </authorList>
    </citation>
    <scope>NUCLEOTIDE SEQUENCE [LARGE SCALE GENOMIC DNA]</scope>
    <source>
        <strain evidence="1 2">DAOM 194757</strain>
    </source>
</reference>
<proteinExistence type="predicted"/>
<sequence length="52" mass="6172">MVLFSFDRLLRLGRVFSKQTLCYTHGHIQPHCKYDLKFDTIRKEGGFILSRV</sequence>
<gene>
    <name evidence="1" type="ORF">C2G38_2117332</name>
</gene>
<evidence type="ECO:0000313" key="2">
    <source>
        <dbReference type="Proteomes" id="UP000266673"/>
    </source>
</evidence>